<keyword evidence="2" id="KW-1185">Reference proteome</keyword>
<sequence>MMEKHFVASNKSYVKLKESLSDTETKHRRTSSISFDELQCDIDKNCSAGDGIRKVLSKKISSGRSEALKIRDEVKIDLGKFDTISNESRSKDCFVKDLKIYPIDEVSENTSRASSKMRADQYEKQQEVFRILEESRRKAKSRPRTKVHHSSTQVNVEDIARESKTFYESLESSTDSLFKKDVKCGKPSTSYSSLGSLESFKKAQLNRLISESTCFLYNQSKTVRDPELLSIRTYSSQPNSNSTTCFGCLSKSLSNLCRRKVKKR</sequence>
<name>A0A1J1IMY5_9DIPT</name>
<evidence type="ECO:0000313" key="1">
    <source>
        <dbReference type="EMBL" id="CRL01597.1"/>
    </source>
</evidence>
<dbReference type="EMBL" id="CVRI01000055">
    <property type="protein sequence ID" value="CRL01597.1"/>
    <property type="molecule type" value="Genomic_DNA"/>
</dbReference>
<evidence type="ECO:0000313" key="2">
    <source>
        <dbReference type="Proteomes" id="UP000183832"/>
    </source>
</evidence>
<proteinExistence type="predicted"/>
<protein>
    <submittedName>
        <fullName evidence="1">CLUMA_CG014665, isoform A</fullName>
    </submittedName>
</protein>
<dbReference type="AlphaFoldDB" id="A0A1J1IMY5"/>
<dbReference type="Proteomes" id="UP000183832">
    <property type="component" value="Unassembled WGS sequence"/>
</dbReference>
<reference evidence="1 2" key="1">
    <citation type="submission" date="2015-04" db="EMBL/GenBank/DDBJ databases">
        <authorList>
            <person name="Syromyatnikov M.Y."/>
            <person name="Popov V.N."/>
        </authorList>
    </citation>
    <scope>NUCLEOTIDE SEQUENCE [LARGE SCALE GENOMIC DNA]</scope>
</reference>
<accession>A0A1J1IMY5</accession>
<gene>
    <name evidence="1" type="ORF">CLUMA_CG014665</name>
</gene>
<organism evidence="1 2">
    <name type="scientific">Clunio marinus</name>
    <dbReference type="NCBI Taxonomy" id="568069"/>
    <lineage>
        <taxon>Eukaryota</taxon>
        <taxon>Metazoa</taxon>
        <taxon>Ecdysozoa</taxon>
        <taxon>Arthropoda</taxon>
        <taxon>Hexapoda</taxon>
        <taxon>Insecta</taxon>
        <taxon>Pterygota</taxon>
        <taxon>Neoptera</taxon>
        <taxon>Endopterygota</taxon>
        <taxon>Diptera</taxon>
        <taxon>Nematocera</taxon>
        <taxon>Chironomoidea</taxon>
        <taxon>Chironomidae</taxon>
        <taxon>Clunio</taxon>
    </lineage>
</organism>